<dbReference type="Pfam" id="PF00722">
    <property type="entry name" value="Glyco_hydro_16"/>
    <property type="match status" value="1"/>
</dbReference>
<keyword evidence="4" id="KW-0326">Glycosidase</keyword>
<comment type="caution">
    <text evidence="10">The sequence shown here is derived from an EMBL/GenBank/DDBJ whole genome shotgun (WGS) entry which is preliminary data.</text>
</comment>
<evidence type="ECO:0000256" key="5">
    <source>
        <dbReference type="ARBA" id="ARBA00029722"/>
    </source>
</evidence>
<dbReference type="PANTHER" id="PTHR31062">
    <property type="entry name" value="XYLOGLUCAN ENDOTRANSGLUCOSYLASE/HYDROLASE PROTEIN 8-RELATED"/>
    <property type="match status" value="1"/>
</dbReference>
<dbReference type="CDD" id="cd06532">
    <property type="entry name" value="Glyco_transf_25"/>
    <property type="match status" value="1"/>
</dbReference>
<feature type="active site" description="Proton donor" evidence="8">
    <location>
        <position position="600"/>
    </location>
</feature>
<gene>
    <name evidence="10" type="ORF">A1QS_04580</name>
</gene>
<evidence type="ECO:0000256" key="3">
    <source>
        <dbReference type="ARBA" id="ARBA00022801"/>
    </source>
</evidence>
<feature type="active site" description="Nucleophile" evidence="8">
    <location>
        <position position="596"/>
    </location>
</feature>
<dbReference type="Pfam" id="PF01755">
    <property type="entry name" value="Glyco_transf_25"/>
    <property type="match status" value="1"/>
</dbReference>
<dbReference type="InterPro" id="IPR002654">
    <property type="entry name" value="Glyco_trans_25"/>
</dbReference>
<dbReference type="GO" id="GO:0005975">
    <property type="term" value="P:carbohydrate metabolic process"/>
    <property type="evidence" value="ECO:0007669"/>
    <property type="project" value="InterPro"/>
</dbReference>
<dbReference type="RefSeq" id="WP_017045326.1">
    <property type="nucleotide sequence ID" value="NZ_AJYS02000160.1"/>
</dbReference>
<dbReference type="Proteomes" id="UP000094808">
    <property type="component" value="Unassembled WGS sequence"/>
</dbReference>
<dbReference type="AlphaFoldDB" id="A0A853R580"/>
<dbReference type="InterPro" id="IPR044791">
    <property type="entry name" value="Beta-glucanase/XTH"/>
</dbReference>
<evidence type="ECO:0000313" key="11">
    <source>
        <dbReference type="Proteomes" id="UP000094808"/>
    </source>
</evidence>
<keyword evidence="3" id="KW-0378">Hydrolase</keyword>
<evidence type="ECO:0000256" key="6">
    <source>
        <dbReference type="ARBA" id="ARBA00029771"/>
    </source>
</evidence>
<protein>
    <recommendedName>
        <fullName evidence="2">Beta-glucanase</fullName>
    </recommendedName>
    <alternativeName>
        <fullName evidence="7">1,3-1,4-beta-D-glucan 4-glucanohydrolase</fullName>
    </alternativeName>
    <alternativeName>
        <fullName evidence="6">Endo-beta-1,3-1,4 glucanase</fullName>
    </alternativeName>
    <alternativeName>
        <fullName evidence="5">Lichenase</fullName>
    </alternativeName>
</protein>
<evidence type="ECO:0000259" key="9">
    <source>
        <dbReference type="PROSITE" id="PS51762"/>
    </source>
</evidence>
<dbReference type="Gene3D" id="2.60.120.200">
    <property type="match status" value="1"/>
</dbReference>
<keyword evidence="11" id="KW-1185">Reference proteome</keyword>
<comment type="similarity">
    <text evidence="1">Belongs to the glycosyl hydrolase 16 family.</text>
</comment>
<accession>A0A853R580</accession>
<evidence type="ECO:0000256" key="8">
    <source>
        <dbReference type="PIRSR" id="PIRSR608264-1"/>
    </source>
</evidence>
<dbReference type="PROSITE" id="PS51762">
    <property type="entry name" value="GH16_2"/>
    <property type="match status" value="1"/>
</dbReference>
<dbReference type="SUPFAM" id="SSF49899">
    <property type="entry name" value="Concanavalin A-like lectins/glucanases"/>
    <property type="match status" value="1"/>
</dbReference>
<evidence type="ECO:0000256" key="2">
    <source>
        <dbReference type="ARBA" id="ARBA00014569"/>
    </source>
</evidence>
<evidence type="ECO:0000313" key="10">
    <source>
        <dbReference type="EMBL" id="OEE37031.1"/>
    </source>
</evidence>
<evidence type="ECO:0000256" key="1">
    <source>
        <dbReference type="ARBA" id="ARBA00006865"/>
    </source>
</evidence>
<evidence type="ECO:0000256" key="7">
    <source>
        <dbReference type="ARBA" id="ARBA00031665"/>
    </source>
</evidence>
<dbReference type="PRINTS" id="PR00737">
    <property type="entry name" value="GLHYDRLASE16"/>
</dbReference>
<dbReference type="EMBL" id="AJYS02000160">
    <property type="protein sequence ID" value="OEE37031.1"/>
    <property type="molecule type" value="Genomic_DNA"/>
</dbReference>
<dbReference type="GO" id="GO:0004553">
    <property type="term" value="F:hydrolase activity, hydrolyzing O-glycosyl compounds"/>
    <property type="evidence" value="ECO:0007669"/>
    <property type="project" value="InterPro"/>
</dbReference>
<sequence length="731" mass="82702">MNRKRTLGPILSWVYKASLKIRKLVGRKKCSAFSSSKKGSSFQKIERIYVINLDRQPHRLDNVFKEFSPVLDENSSSLKNIIVRVPAVDASRLNSDSLNQLETVRRKYTLAGQLYVDPCKALPQNLDLDMSIEMSQQEIAVALSHIETWKKVAHGDEQYALVLEDDICLHHKFPAYVDNIWKELEEVKISSPLFDILFLSFKEVDQGAEKVRISKNTFKLFRGIWYMSGYILSKEGAKRLLSMLPVQGPVDLWINHKFSEIEALMTAKSVIPQRSDEASGNFYSVLPILSQIGVLNDGAPSVFTNIPTAKPIFAIGRLGGGLTSLGMAISMLGYRCCSDLYDLPDGEKSSLLKNDGYRTFDAYVNVGTIDNNINELAKIYPNGRLILFTEGYAKEELEDIRKLWSNRALFLSLDNIGAWKSICEFLGIVPPVCAYPSLIELGKRQQSKFDKDSLEYRNLSHTVLKHDESPWVISEKKGWFGLPVSNPHMQTIGQKLTAAYITDDFSKLDASNWFLRNDTFPGNQAMFNSDNFSVNKGNGASIILKNQDMKVREYSSGAITSNSLFLYGRFEAVIKPPKASGLVTGIFLHRDSPRQEIDIELIGKSPNKMLINVYYNPGGDGARFDFGYRGTPVEIDLGFDATEDYHSYAIEWGSTEIRWFVDGNLIYKRVNWAPTPIPHLPMKFHINLWPSISSELAGRIDKKKLPASLHIQSARLISMLEWTYLVRLKLR</sequence>
<proteinExistence type="inferred from homology"/>
<dbReference type="InterPro" id="IPR013320">
    <property type="entry name" value="ConA-like_dom_sf"/>
</dbReference>
<evidence type="ECO:0000256" key="4">
    <source>
        <dbReference type="ARBA" id="ARBA00023295"/>
    </source>
</evidence>
<dbReference type="InterPro" id="IPR000757">
    <property type="entry name" value="Beta-glucanase-like"/>
</dbReference>
<name>A0A853R580_9VIBR</name>
<feature type="domain" description="GH16" evidence="9">
    <location>
        <begin position="477"/>
        <end position="711"/>
    </location>
</feature>
<dbReference type="InterPro" id="IPR008264">
    <property type="entry name" value="Beta_glucanase"/>
</dbReference>
<organism evidence="10 11">
    <name type="scientific">Vibrio ordalii FS-238</name>
    <dbReference type="NCBI Taxonomy" id="617133"/>
    <lineage>
        <taxon>Bacteria</taxon>
        <taxon>Pseudomonadati</taxon>
        <taxon>Pseudomonadota</taxon>
        <taxon>Gammaproteobacteria</taxon>
        <taxon>Vibrionales</taxon>
        <taxon>Vibrionaceae</taxon>
        <taxon>Vibrio</taxon>
    </lineage>
</organism>
<reference evidence="10 11" key="1">
    <citation type="journal article" date="2012" name="Science">
        <title>Ecological populations of bacteria act as socially cohesive units of antibiotic production and resistance.</title>
        <authorList>
            <person name="Cordero O.X."/>
            <person name="Wildschutte H."/>
            <person name="Kirkup B."/>
            <person name="Proehl S."/>
            <person name="Ngo L."/>
            <person name="Hussain F."/>
            <person name="Le Roux F."/>
            <person name="Mincer T."/>
            <person name="Polz M.F."/>
        </authorList>
    </citation>
    <scope>NUCLEOTIDE SEQUENCE [LARGE SCALE GENOMIC DNA]</scope>
    <source>
        <strain evidence="10 11">FS-238</strain>
    </source>
</reference>